<gene>
    <name evidence="7" type="ORF">GQ607_008319</name>
</gene>
<organism evidence="7 8">
    <name type="scientific">Colletotrichum asianum</name>
    <dbReference type="NCBI Taxonomy" id="702518"/>
    <lineage>
        <taxon>Eukaryota</taxon>
        <taxon>Fungi</taxon>
        <taxon>Dikarya</taxon>
        <taxon>Ascomycota</taxon>
        <taxon>Pezizomycotina</taxon>
        <taxon>Sordariomycetes</taxon>
        <taxon>Hypocreomycetidae</taxon>
        <taxon>Glomerellales</taxon>
        <taxon>Glomerellaceae</taxon>
        <taxon>Colletotrichum</taxon>
        <taxon>Colletotrichum gloeosporioides species complex</taxon>
    </lineage>
</organism>
<dbReference type="Gene3D" id="3.30.70.100">
    <property type="match status" value="1"/>
</dbReference>
<dbReference type="OrthoDB" id="3557800at2759"/>
<name>A0A8H3ZUT8_9PEZI</name>
<dbReference type="PANTHER" id="PTHR28013:SF3">
    <property type="entry name" value="PROTEIN DCV1-RELATED"/>
    <property type="match status" value="1"/>
</dbReference>
<evidence type="ECO:0000256" key="4">
    <source>
        <dbReference type="ARBA" id="ARBA00023136"/>
    </source>
</evidence>
<feature type="transmembrane region" description="Helical" evidence="6">
    <location>
        <begin position="27"/>
        <end position="46"/>
    </location>
</feature>
<evidence type="ECO:0000256" key="2">
    <source>
        <dbReference type="ARBA" id="ARBA00022692"/>
    </source>
</evidence>
<keyword evidence="8" id="KW-1185">Reference proteome</keyword>
<evidence type="ECO:0000256" key="3">
    <source>
        <dbReference type="ARBA" id="ARBA00022989"/>
    </source>
</evidence>
<evidence type="ECO:0000313" key="7">
    <source>
        <dbReference type="EMBL" id="KAF0324370.1"/>
    </source>
</evidence>
<keyword evidence="2 6" id="KW-0812">Transmembrane</keyword>
<dbReference type="GO" id="GO:0035838">
    <property type="term" value="C:growing cell tip"/>
    <property type="evidence" value="ECO:0007669"/>
    <property type="project" value="TreeGrafter"/>
</dbReference>
<keyword evidence="4 6" id="KW-0472">Membrane</keyword>
<evidence type="ECO:0000256" key="1">
    <source>
        <dbReference type="ARBA" id="ARBA00004141"/>
    </source>
</evidence>
<comment type="caution">
    <text evidence="7">The sequence shown here is derived from an EMBL/GenBank/DDBJ whole genome shotgun (WGS) entry which is preliminary data.</text>
</comment>
<evidence type="ECO:0000256" key="6">
    <source>
        <dbReference type="SAM" id="Phobius"/>
    </source>
</evidence>
<dbReference type="PANTHER" id="PTHR28013">
    <property type="entry name" value="PROTEIN DCV1-RELATED"/>
    <property type="match status" value="1"/>
</dbReference>
<dbReference type="GO" id="GO:0032153">
    <property type="term" value="C:cell division site"/>
    <property type="evidence" value="ECO:0007669"/>
    <property type="project" value="TreeGrafter"/>
</dbReference>
<feature type="transmembrane region" description="Helical" evidence="6">
    <location>
        <begin position="164"/>
        <end position="184"/>
    </location>
</feature>
<dbReference type="InterPro" id="IPR011008">
    <property type="entry name" value="Dimeric_a/b-barrel"/>
</dbReference>
<proteinExistence type="predicted"/>
<dbReference type="InterPro" id="IPR009571">
    <property type="entry name" value="SUR7/Rim9-like_fungi"/>
</dbReference>
<dbReference type="SUPFAM" id="SSF54909">
    <property type="entry name" value="Dimeric alpha+beta barrel"/>
    <property type="match status" value="1"/>
</dbReference>
<protein>
    <submittedName>
        <fullName evidence="7">Uncharacterized protein</fullName>
    </submittedName>
</protein>
<dbReference type="EMBL" id="WOWK01000044">
    <property type="protein sequence ID" value="KAF0324370.1"/>
    <property type="molecule type" value="Genomic_DNA"/>
</dbReference>
<feature type="non-terminal residue" evidence="7">
    <location>
        <position position="1"/>
    </location>
</feature>
<evidence type="ECO:0000256" key="5">
    <source>
        <dbReference type="SAM" id="MobiDB-lite"/>
    </source>
</evidence>
<dbReference type="Proteomes" id="UP000434172">
    <property type="component" value="Unassembled WGS sequence"/>
</dbReference>
<feature type="region of interest" description="Disordered" evidence="5">
    <location>
        <begin position="430"/>
        <end position="456"/>
    </location>
</feature>
<feature type="compositionally biased region" description="Low complexity" evidence="5">
    <location>
        <begin position="446"/>
        <end position="456"/>
    </location>
</feature>
<dbReference type="GO" id="GO:0005886">
    <property type="term" value="C:plasma membrane"/>
    <property type="evidence" value="ECO:0007669"/>
    <property type="project" value="InterPro"/>
</dbReference>
<keyword evidence="3 6" id="KW-1133">Transmembrane helix</keyword>
<feature type="transmembrane region" description="Helical" evidence="6">
    <location>
        <begin position="131"/>
        <end position="152"/>
    </location>
</feature>
<accession>A0A8H3ZUT8</accession>
<comment type="subcellular location">
    <subcellularLocation>
        <location evidence="1">Membrane</location>
        <topology evidence="1">Multi-pass membrane protein</topology>
    </subcellularLocation>
</comment>
<dbReference type="Pfam" id="PF06687">
    <property type="entry name" value="SUR7"/>
    <property type="match status" value="1"/>
</dbReference>
<evidence type="ECO:0000313" key="8">
    <source>
        <dbReference type="Proteomes" id="UP000434172"/>
    </source>
</evidence>
<dbReference type="InterPro" id="IPR051380">
    <property type="entry name" value="pH-response_reg_palI/RIM9"/>
</dbReference>
<dbReference type="AlphaFoldDB" id="A0A8H3ZUT8"/>
<reference evidence="7 8" key="1">
    <citation type="submission" date="2019-12" db="EMBL/GenBank/DDBJ databases">
        <title>A genome sequence resource for the geographically widespread anthracnose pathogen Colletotrichum asianum.</title>
        <authorList>
            <person name="Meng Y."/>
        </authorList>
    </citation>
    <scope>NUCLEOTIDE SEQUENCE [LARGE SCALE GENOMIC DNA]</scope>
    <source>
        <strain evidence="7 8">ICMP 18580</strain>
    </source>
</reference>
<sequence>TTYKNAGGPAVPTNFLSTLFASIDHHGCSTLLVAFALLIVTCASIPNTSLPLLTVDAHRAIRGVTDREVRVQFGLWGWCQYTSEEWETHPEGCVRVNGTSGYNPAVVMRGLDPYPYYVSTAGGERDLTLGFVLPAVAIATTDVAMILAIAWLARRNRIISLASIAFSVLSFIFTIAAVGCVFGFCEKIRKDTPASSVVWVARIQVTMSTVFHVTVHVRPRDVARFLEAAEPTIERMKREPELMHFEMYQVHDSPGTITWIEKWSEPVDWIMKHQMTKDYYNEYFDATEPFYVKPRELRVMSSLGPRYTYQKTMSDYPIRPPTPQAMLHRLPDKPETELQENTKPSKYIILITASTSVAGKAQIAKSVAAALSCPLFQGDSLHETSAKAATVGMSRGLSRADGDDEAFRPNEARYERMWLSKMTRTGLLFPEESRPANEGFSGFGGTSSTSTSRRGSFSSIASATSDAASTSSIARSFMSSGPPTTKYVNKPVISTPLGDETGRKSNPALMVVTHPELEQWHKDSIRKTVEEYGIGLLFVPLYEEEEELPVLKPLDPRAMTSFGSVPRPKAAHGYLGEETVLRVDIEAKVEEITQEIMENAREIMEV</sequence>